<keyword evidence="1" id="KW-0812">Transmembrane</keyword>
<feature type="transmembrane region" description="Helical" evidence="1">
    <location>
        <begin position="65"/>
        <end position="84"/>
    </location>
</feature>
<evidence type="ECO:0000256" key="1">
    <source>
        <dbReference type="SAM" id="Phobius"/>
    </source>
</evidence>
<keyword evidence="1" id="KW-0472">Membrane</keyword>
<dbReference type="Proteomes" id="UP001500945">
    <property type="component" value="Unassembled WGS sequence"/>
</dbReference>
<keyword evidence="3" id="KW-1185">Reference proteome</keyword>
<sequence>MEFLEHLLVLAHLLGMAAIVGSAVFVARGVATPALVWGARAQLLTGLVLVGLAEAGDEDLNHVKVGVKLLVAIAVAACAEIAAAKERKGQGARAQLVTAAGALALLNTAIAVLWR</sequence>
<name>A0ABP8JV05_9MICO</name>
<proteinExistence type="predicted"/>
<evidence type="ECO:0008006" key="4">
    <source>
        <dbReference type="Google" id="ProtNLM"/>
    </source>
</evidence>
<evidence type="ECO:0000313" key="3">
    <source>
        <dbReference type="Proteomes" id="UP001500945"/>
    </source>
</evidence>
<gene>
    <name evidence="2" type="ORF">GCM10023168_00230</name>
</gene>
<feature type="transmembrane region" description="Helical" evidence="1">
    <location>
        <begin position="34"/>
        <end position="53"/>
    </location>
</feature>
<organism evidence="2 3">
    <name type="scientific">Fodinibacter luteus</name>
    <dbReference type="NCBI Taxonomy" id="552064"/>
    <lineage>
        <taxon>Bacteria</taxon>
        <taxon>Bacillati</taxon>
        <taxon>Actinomycetota</taxon>
        <taxon>Actinomycetes</taxon>
        <taxon>Micrococcales</taxon>
        <taxon>Intrasporangiaceae</taxon>
        <taxon>Fodinibacter (ex Wang et al. 2009)</taxon>
    </lineage>
</organism>
<protein>
    <recommendedName>
        <fullName evidence="4">Integral membrane protein</fullName>
    </recommendedName>
</protein>
<evidence type="ECO:0000313" key="2">
    <source>
        <dbReference type="EMBL" id="GAA4396397.1"/>
    </source>
</evidence>
<comment type="caution">
    <text evidence="2">The sequence shown here is derived from an EMBL/GenBank/DDBJ whole genome shotgun (WGS) entry which is preliminary data.</text>
</comment>
<reference evidence="3" key="1">
    <citation type="journal article" date="2019" name="Int. J. Syst. Evol. Microbiol.">
        <title>The Global Catalogue of Microorganisms (GCM) 10K type strain sequencing project: providing services to taxonomists for standard genome sequencing and annotation.</title>
        <authorList>
            <consortium name="The Broad Institute Genomics Platform"/>
            <consortium name="The Broad Institute Genome Sequencing Center for Infectious Disease"/>
            <person name="Wu L."/>
            <person name="Ma J."/>
        </authorList>
    </citation>
    <scope>NUCLEOTIDE SEQUENCE [LARGE SCALE GENOMIC DNA]</scope>
    <source>
        <strain evidence="3">JCM 17809</strain>
    </source>
</reference>
<accession>A0ABP8JV05</accession>
<dbReference type="EMBL" id="BAABGM010000001">
    <property type="protein sequence ID" value="GAA4396397.1"/>
    <property type="molecule type" value="Genomic_DNA"/>
</dbReference>
<keyword evidence="1" id="KW-1133">Transmembrane helix</keyword>
<dbReference type="RefSeq" id="WP_345200941.1">
    <property type="nucleotide sequence ID" value="NZ_BAABGM010000001.1"/>
</dbReference>
<feature type="transmembrane region" description="Helical" evidence="1">
    <location>
        <begin position="96"/>
        <end position="114"/>
    </location>
</feature>
<feature type="transmembrane region" description="Helical" evidence="1">
    <location>
        <begin position="6"/>
        <end position="27"/>
    </location>
</feature>